<proteinExistence type="inferred from homology"/>
<comment type="subcellular location">
    <subcellularLocation>
        <location evidence="1">Mitochondrion</location>
    </subcellularLocation>
</comment>
<reference evidence="8 9" key="1">
    <citation type="submission" date="2024-09" db="EMBL/GenBank/DDBJ databases">
        <title>Chromosome-scale assembly of Riccia sorocarpa.</title>
        <authorList>
            <person name="Paukszto L."/>
        </authorList>
    </citation>
    <scope>NUCLEOTIDE SEQUENCE [LARGE SCALE GENOMIC DNA]</scope>
    <source>
        <strain evidence="8">LP-2024</strain>
        <tissue evidence="8">Aerial parts of the thallus</tissue>
    </source>
</reference>
<name>A0ABD3GX37_9MARC</name>
<dbReference type="EMBL" id="JBJQOH010000006">
    <property type="protein sequence ID" value="KAL3682419.1"/>
    <property type="molecule type" value="Genomic_DNA"/>
</dbReference>
<evidence type="ECO:0000256" key="2">
    <source>
        <dbReference type="ARBA" id="ARBA00008970"/>
    </source>
</evidence>
<dbReference type="PANTHER" id="PTHR13362">
    <property type="entry name" value="MITOCHONDRIAL RIBOSOMAL PROTEIN S33"/>
    <property type="match status" value="1"/>
</dbReference>
<evidence type="ECO:0000256" key="3">
    <source>
        <dbReference type="ARBA" id="ARBA00022980"/>
    </source>
</evidence>
<dbReference type="Proteomes" id="UP001633002">
    <property type="component" value="Unassembled WGS sequence"/>
</dbReference>
<evidence type="ECO:0000313" key="8">
    <source>
        <dbReference type="EMBL" id="KAL3682419.1"/>
    </source>
</evidence>
<sequence length="213" mass="24108">MSSSVAKAAARIFGNVTGNGLQSGRKVLSQKVTGQKIVEWYPTPVQKLDPCFEDPGEKRRVLKLERLKRRGKGPPKKGHGKRSQSRNLVQRLNHIREPLREQLQGGTRMAVRKTQDERATNLKLHLEQRPSYCKEVDTAREELAHFRSKFDQWKIAYDRAIGKTRQELALLTPKLVGLGMASRIHHFQEARASRYNTPTTCSTPHSSDSGAES</sequence>
<keyword evidence="9" id="KW-1185">Reference proteome</keyword>
<gene>
    <name evidence="8" type="ORF">R1sor_000441</name>
</gene>
<keyword evidence="4" id="KW-0496">Mitochondrion</keyword>
<evidence type="ECO:0000256" key="1">
    <source>
        <dbReference type="ARBA" id="ARBA00004173"/>
    </source>
</evidence>
<feature type="region of interest" description="Disordered" evidence="7">
    <location>
        <begin position="190"/>
        <end position="213"/>
    </location>
</feature>
<accession>A0ABD3GX37</accession>
<organism evidence="8 9">
    <name type="scientific">Riccia sorocarpa</name>
    <dbReference type="NCBI Taxonomy" id="122646"/>
    <lineage>
        <taxon>Eukaryota</taxon>
        <taxon>Viridiplantae</taxon>
        <taxon>Streptophyta</taxon>
        <taxon>Embryophyta</taxon>
        <taxon>Marchantiophyta</taxon>
        <taxon>Marchantiopsida</taxon>
        <taxon>Marchantiidae</taxon>
        <taxon>Marchantiales</taxon>
        <taxon>Ricciaceae</taxon>
        <taxon>Riccia</taxon>
    </lineage>
</organism>
<feature type="region of interest" description="Disordered" evidence="7">
    <location>
        <begin position="65"/>
        <end position="88"/>
    </location>
</feature>
<dbReference type="GO" id="GO:0005840">
    <property type="term" value="C:ribosome"/>
    <property type="evidence" value="ECO:0007669"/>
    <property type="project" value="UniProtKB-KW"/>
</dbReference>
<comment type="caution">
    <text evidence="8">The sequence shown here is derived from an EMBL/GenBank/DDBJ whole genome shotgun (WGS) entry which is preliminary data.</text>
</comment>
<dbReference type="PANTHER" id="PTHR13362:SF2">
    <property type="entry name" value="SMALL RIBOSOMAL SUBUNIT PROTEIN MS33"/>
    <property type="match status" value="1"/>
</dbReference>
<protein>
    <recommendedName>
        <fullName evidence="6">Small ribosomal subunit protein mS33</fullName>
    </recommendedName>
</protein>
<evidence type="ECO:0000256" key="4">
    <source>
        <dbReference type="ARBA" id="ARBA00023128"/>
    </source>
</evidence>
<dbReference type="InterPro" id="IPR013219">
    <property type="entry name" value="Ribosomal_mS33"/>
</dbReference>
<keyword evidence="3" id="KW-0689">Ribosomal protein</keyword>
<feature type="compositionally biased region" description="Basic residues" evidence="7">
    <location>
        <begin position="66"/>
        <end position="84"/>
    </location>
</feature>
<comment type="similarity">
    <text evidence="2">Belongs to the mitochondrion-specific ribosomal protein mS33 family.</text>
</comment>
<dbReference type="AlphaFoldDB" id="A0ABD3GX37"/>
<feature type="compositionally biased region" description="Polar residues" evidence="7">
    <location>
        <begin position="194"/>
        <end position="213"/>
    </location>
</feature>
<dbReference type="GO" id="GO:1990904">
    <property type="term" value="C:ribonucleoprotein complex"/>
    <property type="evidence" value="ECO:0007669"/>
    <property type="project" value="UniProtKB-KW"/>
</dbReference>
<keyword evidence="5" id="KW-0687">Ribonucleoprotein</keyword>
<evidence type="ECO:0000256" key="6">
    <source>
        <dbReference type="ARBA" id="ARBA00035132"/>
    </source>
</evidence>
<evidence type="ECO:0000313" key="9">
    <source>
        <dbReference type="Proteomes" id="UP001633002"/>
    </source>
</evidence>
<dbReference type="GO" id="GO:0005739">
    <property type="term" value="C:mitochondrion"/>
    <property type="evidence" value="ECO:0007669"/>
    <property type="project" value="UniProtKB-SubCell"/>
</dbReference>
<evidence type="ECO:0000256" key="7">
    <source>
        <dbReference type="SAM" id="MobiDB-lite"/>
    </source>
</evidence>
<dbReference type="Pfam" id="PF08293">
    <property type="entry name" value="MRP-S33"/>
    <property type="match status" value="1"/>
</dbReference>
<evidence type="ECO:0000256" key="5">
    <source>
        <dbReference type="ARBA" id="ARBA00023274"/>
    </source>
</evidence>